<keyword evidence="1" id="KW-1133">Transmembrane helix</keyword>
<feature type="transmembrane region" description="Helical" evidence="1">
    <location>
        <begin position="149"/>
        <end position="169"/>
    </location>
</feature>
<keyword evidence="1" id="KW-0812">Transmembrane</keyword>
<keyword evidence="1" id="KW-0472">Membrane</keyword>
<dbReference type="Proteomes" id="UP000541444">
    <property type="component" value="Unassembled WGS sequence"/>
</dbReference>
<organism evidence="2 3">
    <name type="scientific">Kingdonia uniflora</name>
    <dbReference type="NCBI Taxonomy" id="39325"/>
    <lineage>
        <taxon>Eukaryota</taxon>
        <taxon>Viridiplantae</taxon>
        <taxon>Streptophyta</taxon>
        <taxon>Embryophyta</taxon>
        <taxon>Tracheophyta</taxon>
        <taxon>Spermatophyta</taxon>
        <taxon>Magnoliopsida</taxon>
        <taxon>Ranunculales</taxon>
        <taxon>Circaeasteraceae</taxon>
        <taxon>Kingdonia</taxon>
    </lineage>
</organism>
<sequence>MMASSVSSISNTHKSGGLSKFSSLKLQLRYQRSAVASAVSKKARVVRRQDGVVCEAQETALEGFYVWAVGDMWHKSFLRVASTFEYPSWRLWEYSSLRAKGRDLRGTRGIHATGVKKMRGHGFHADKPYYLHAKHMYNLDRMKYLRVKLPIFVFTCLSIGVVVLVYVVIFQQRKTAST</sequence>
<dbReference type="EMBL" id="JACGCM010001625">
    <property type="protein sequence ID" value="KAF6152521.1"/>
    <property type="molecule type" value="Genomic_DNA"/>
</dbReference>
<dbReference type="PANTHER" id="PTHR36003">
    <property type="entry name" value="TONB-DEPENDENT HEME RECEPTOR A"/>
    <property type="match status" value="1"/>
</dbReference>
<proteinExistence type="predicted"/>
<evidence type="ECO:0000313" key="3">
    <source>
        <dbReference type="Proteomes" id="UP000541444"/>
    </source>
</evidence>
<reference evidence="2 3" key="1">
    <citation type="journal article" date="2020" name="IScience">
        <title>Genome Sequencing of the Endangered Kingdonia uniflora (Circaeasteraceae, Ranunculales) Reveals Potential Mechanisms of Evolutionary Specialization.</title>
        <authorList>
            <person name="Sun Y."/>
            <person name="Deng T."/>
            <person name="Zhang A."/>
            <person name="Moore M.J."/>
            <person name="Landis J.B."/>
            <person name="Lin N."/>
            <person name="Zhang H."/>
            <person name="Zhang X."/>
            <person name="Huang J."/>
            <person name="Zhang X."/>
            <person name="Sun H."/>
            <person name="Wang H."/>
        </authorList>
    </citation>
    <scope>NUCLEOTIDE SEQUENCE [LARGE SCALE GENOMIC DNA]</scope>
    <source>
        <strain evidence="2">TB1705</strain>
        <tissue evidence="2">Leaf</tissue>
    </source>
</reference>
<comment type="caution">
    <text evidence="2">The sequence shown here is derived from an EMBL/GenBank/DDBJ whole genome shotgun (WGS) entry which is preliminary data.</text>
</comment>
<name>A0A7J7MCA9_9MAGN</name>
<dbReference type="AlphaFoldDB" id="A0A7J7MCA9"/>
<protein>
    <submittedName>
        <fullName evidence="2">Uncharacterized protein</fullName>
    </submittedName>
</protein>
<evidence type="ECO:0000256" key="1">
    <source>
        <dbReference type="SAM" id="Phobius"/>
    </source>
</evidence>
<dbReference type="PANTHER" id="PTHR36003:SF5">
    <property type="entry name" value="TONB-DEPENDENT HEME RECEPTOR A"/>
    <property type="match status" value="1"/>
</dbReference>
<keyword evidence="3" id="KW-1185">Reference proteome</keyword>
<evidence type="ECO:0000313" key="2">
    <source>
        <dbReference type="EMBL" id="KAF6152521.1"/>
    </source>
</evidence>
<gene>
    <name evidence="2" type="ORF">GIB67_035091</name>
</gene>
<accession>A0A7J7MCA9</accession>
<dbReference type="OrthoDB" id="521730at2759"/>